<protein>
    <submittedName>
        <fullName evidence="1">GGDEF domain-containing protein</fullName>
    </submittedName>
</protein>
<organism evidence="1 2">
    <name type="scientific">Inhella proteolytica</name>
    <dbReference type="NCBI Taxonomy" id="2795029"/>
    <lineage>
        <taxon>Bacteria</taxon>
        <taxon>Pseudomonadati</taxon>
        <taxon>Pseudomonadota</taxon>
        <taxon>Betaproteobacteria</taxon>
        <taxon>Burkholderiales</taxon>
        <taxon>Sphaerotilaceae</taxon>
        <taxon>Inhella</taxon>
    </lineage>
</organism>
<evidence type="ECO:0000313" key="2">
    <source>
        <dbReference type="Proteomes" id="UP000613266"/>
    </source>
</evidence>
<accession>A0A931J069</accession>
<keyword evidence="2" id="KW-1185">Reference proteome</keyword>
<dbReference type="AlphaFoldDB" id="A0A931J069"/>
<comment type="caution">
    <text evidence="1">The sequence shown here is derived from an EMBL/GenBank/DDBJ whole genome shotgun (WGS) entry which is preliminary data.</text>
</comment>
<evidence type="ECO:0000313" key="1">
    <source>
        <dbReference type="EMBL" id="MBH9576293.1"/>
    </source>
</evidence>
<name>A0A931J069_9BURK</name>
<gene>
    <name evidence="1" type="ORF">I7X39_05155</name>
</gene>
<dbReference type="EMBL" id="JAEDAK010000002">
    <property type="protein sequence ID" value="MBH9576293.1"/>
    <property type="molecule type" value="Genomic_DNA"/>
</dbReference>
<dbReference type="Gene3D" id="1.25.40.10">
    <property type="entry name" value="Tetratricopeptide repeat domain"/>
    <property type="match status" value="1"/>
</dbReference>
<reference evidence="1" key="1">
    <citation type="submission" date="2020-12" db="EMBL/GenBank/DDBJ databases">
        <title>The genome sequence of Inhella sp. 1Y17.</title>
        <authorList>
            <person name="Liu Y."/>
        </authorList>
    </citation>
    <scope>NUCLEOTIDE SEQUENCE</scope>
    <source>
        <strain evidence="1">1Y17</strain>
    </source>
</reference>
<sequence>MSLYTAMHGPAAGSGLGPSPATRLAHKAWRLLHTDAGAAYELIEEARVRAEDSQDALGQAWAQLVRGFHRLSFASPSAAAAELSAARTRFVQLQERGAELLAVAGLARALWRQGQVQRAADLLHPLRDEALRTLRREQLAIYLNALAGCHSARGESEQAMACMAQALREAGPKRGLGYDVALHANLSHELLELGDLHEALRQIERGLERIHQCSHGRAHTVLLVNRVLALTGLGRAREALPDVHAIANAQPDGSGRGLLPMHFEALALCALRAGTPELAQDLMARVNPAAQLPDDRLELGMAQALATHLRGDTAGALVRLQVLQDACERALGDARPGMRLRCDLAELRAELLEASGDAAAALAALHSARALQAERAAR</sequence>
<dbReference type="InterPro" id="IPR011990">
    <property type="entry name" value="TPR-like_helical_dom_sf"/>
</dbReference>
<proteinExistence type="predicted"/>
<dbReference type="SUPFAM" id="SSF48452">
    <property type="entry name" value="TPR-like"/>
    <property type="match status" value="1"/>
</dbReference>
<dbReference type="Proteomes" id="UP000613266">
    <property type="component" value="Unassembled WGS sequence"/>
</dbReference>
<feature type="non-terminal residue" evidence="1">
    <location>
        <position position="378"/>
    </location>
</feature>